<proteinExistence type="predicted"/>
<organism evidence="1 2">
    <name type="scientific">Novipirellula herctigrandis</name>
    <dbReference type="NCBI Taxonomy" id="2527986"/>
    <lineage>
        <taxon>Bacteria</taxon>
        <taxon>Pseudomonadati</taxon>
        <taxon>Planctomycetota</taxon>
        <taxon>Planctomycetia</taxon>
        <taxon>Pirellulales</taxon>
        <taxon>Pirellulaceae</taxon>
        <taxon>Novipirellula</taxon>
    </lineage>
</organism>
<evidence type="ECO:0000313" key="1">
    <source>
        <dbReference type="EMBL" id="TWT83474.1"/>
    </source>
</evidence>
<accession>A0A5C5Z835</accession>
<dbReference type="AlphaFoldDB" id="A0A5C5Z835"/>
<reference evidence="1 2" key="1">
    <citation type="submission" date="2019-02" db="EMBL/GenBank/DDBJ databases">
        <title>Deep-cultivation of Planctomycetes and their phenomic and genomic characterization uncovers novel biology.</title>
        <authorList>
            <person name="Wiegand S."/>
            <person name="Jogler M."/>
            <person name="Boedeker C."/>
            <person name="Pinto D."/>
            <person name="Vollmers J."/>
            <person name="Rivas-Marin E."/>
            <person name="Kohn T."/>
            <person name="Peeters S.H."/>
            <person name="Heuer A."/>
            <person name="Rast P."/>
            <person name="Oberbeckmann S."/>
            <person name="Bunk B."/>
            <person name="Jeske O."/>
            <person name="Meyerdierks A."/>
            <person name="Storesund J.E."/>
            <person name="Kallscheuer N."/>
            <person name="Luecker S."/>
            <person name="Lage O.M."/>
            <person name="Pohl T."/>
            <person name="Merkel B.J."/>
            <person name="Hornburger P."/>
            <person name="Mueller R.-W."/>
            <person name="Bruemmer F."/>
            <person name="Labrenz M."/>
            <person name="Spormann A.M."/>
            <person name="Op Den Camp H."/>
            <person name="Overmann J."/>
            <person name="Amann R."/>
            <person name="Jetten M.S.M."/>
            <person name="Mascher T."/>
            <person name="Medema M.H."/>
            <person name="Devos D.P."/>
            <person name="Kaster A.-K."/>
            <person name="Ovreas L."/>
            <person name="Rohde M."/>
            <person name="Galperin M.Y."/>
            <person name="Jogler C."/>
        </authorList>
    </citation>
    <scope>NUCLEOTIDE SEQUENCE [LARGE SCALE GENOMIC DNA]</scope>
    <source>
        <strain evidence="1 2">CA13</strain>
    </source>
</reference>
<evidence type="ECO:0000313" key="2">
    <source>
        <dbReference type="Proteomes" id="UP000315010"/>
    </source>
</evidence>
<name>A0A5C5Z835_9BACT</name>
<comment type="caution">
    <text evidence="1">The sequence shown here is derived from an EMBL/GenBank/DDBJ whole genome shotgun (WGS) entry which is preliminary data.</text>
</comment>
<dbReference type="EMBL" id="SJPJ01000001">
    <property type="protein sequence ID" value="TWT83474.1"/>
    <property type="molecule type" value="Genomic_DNA"/>
</dbReference>
<dbReference type="Proteomes" id="UP000315010">
    <property type="component" value="Unassembled WGS sequence"/>
</dbReference>
<protein>
    <recommendedName>
        <fullName evidence="3">Outer membrane protein beta-barrel domain-containing protein</fullName>
    </recommendedName>
</protein>
<keyword evidence="2" id="KW-1185">Reference proteome</keyword>
<gene>
    <name evidence="1" type="ORF">CA13_49390</name>
</gene>
<sequence>MFALIVLIGGRDAFAQLPDGLTRSRWAMDDPIYAEKYARGAEKTNIAGKIKQAADARFVRESYGFYGSAGMSSFGDGGNPMASAEAGVTGYWTSYFTNRIGAVAAANDDDVYLGVETGIRLQAPTRLAPFVGLGLFAGYAEETRLADNDGVDNDDNGWIDERGEEEDHFSGALAAVYPEIGVHFWWTPKVRLSVFARELVTTEGRDSDSTYFGGTIGIFSR</sequence>
<evidence type="ECO:0008006" key="3">
    <source>
        <dbReference type="Google" id="ProtNLM"/>
    </source>
</evidence>